<dbReference type="EMBL" id="DWVY01000034">
    <property type="protein sequence ID" value="HJC74659.1"/>
    <property type="molecule type" value="Genomic_DNA"/>
</dbReference>
<dbReference type="AlphaFoldDB" id="A0A9D2QA82"/>
<dbReference type="Pfam" id="PF01569">
    <property type="entry name" value="PAP2"/>
    <property type="match status" value="1"/>
</dbReference>
<feature type="transmembrane region" description="Helical" evidence="1">
    <location>
        <begin position="66"/>
        <end position="87"/>
    </location>
</feature>
<dbReference type="SUPFAM" id="SSF48317">
    <property type="entry name" value="Acid phosphatase/Vanadium-dependent haloperoxidase"/>
    <property type="match status" value="1"/>
</dbReference>
<feature type="transmembrane region" description="Helical" evidence="1">
    <location>
        <begin position="173"/>
        <end position="192"/>
    </location>
</feature>
<feature type="domain" description="Phosphatidic acid phosphatase type 2/haloperoxidase" evidence="2">
    <location>
        <begin position="117"/>
        <end position="217"/>
    </location>
</feature>
<keyword evidence="1" id="KW-0472">Membrane</keyword>
<gene>
    <name evidence="3" type="ORF">H9697_06900</name>
</gene>
<dbReference type="Gene3D" id="1.20.144.10">
    <property type="entry name" value="Phosphatidic acid phosphatase type 2/haloperoxidase"/>
    <property type="match status" value="1"/>
</dbReference>
<evidence type="ECO:0000313" key="3">
    <source>
        <dbReference type="EMBL" id="HJC74659.1"/>
    </source>
</evidence>
<evidence type="ECO:0000256" key="1">
    <source>
        <dbReference type="SAM" id="Phobius"/>
    </source>
</evidence>
<feature type="transmembrane region" description="Helical" evidence="1">
    <location>
        <begin position="27"/>
        <end position="46"/>
    </location>
</feature>
<evidence type="ECO:0000313" key="4">
    <source>
        <dbReference type="Proteomes" id="UP000823902"/>
    </source>
</evidence>
<keyword evidence="1" id="KW-1133">Transmembrane helix</keyword>
<proteinExistence type="predicted"/>
<dbReference type="InterPro" id="IPR036938">
    <property type="entry name" value="PAP2/HPO_sf"/>
</dbReference>
<comment type="caution">
    <text evidence="3">The sequence shown here is derived from an EMBL/GenBank/DDBJ whole genome shotgun (WGS) entry which is preliminary data.</text>
</comment>
<keyword evidence="1" id="KW-0812">Transmembrane</keyword>
<organism evidence="3 4">
    <name type="scientific">Candidatus Mediterraneibacter faecavium</name>
    <dbReference type="NCBI Taxonomy" id="2838668"/>
    <lineage>
        <taxon>Bacteria</taxon>
        <taxon>Bacillati</taxon>
        <taxon>Bacillota</taxon>
        <taxon>Clostridia</taxon>
        <taxon>Lachnospirales</taxon>
        <taxon>Lachnospiraceae</taxon>
        <taxon>Mediterraneibacter</taxon>
    </lineage>
</organism>
<feature type="transmembrane region" description="Helical" evidence="1">
    <location>
        <begin position="149"/>
        <end position="166"/>
    </location>
</feature>
<name>A0A9D2QA82_9FIRM</name>
<feature type="transmembrane region" description="Helical" evidence="1">
    <location>
        <begin position="198"/>
        <end position="216"/>
    </location>
</feature>
<protein>
    <submittedName>
        <fullName evidence="3">Phosphatase PAP2 family protein</fullName>
    </submittedName>
</protein>
<dbReference type="Proteomes" id="UP000823902">
    <property type="component" value="Unassembled WGS sequence"/>
</dbReference>
<reference evidence="3" key="1">
    <citation type="journal article" date="2021" name="PeerJ">
        <title>Extensive microbial diversity within the chicken gut microbiome revealed by metagenomics and culture.</title>
        <authorList>
            <person name="Gilroy R."/>
            <person name="Ravi A."/>
            <person name="Getino M."/>
            <person name="Pursley I."/>
            <person name="Horton D.L."/>
            <person name="Alikhan N.F."/>
            <person name="Baker D."/>
            <person name="Gharbi K."/>
            <person name="Hall N."/>
            <person name="Watson M."/>
            <person name="Adriaenssens E.M."/>
            <person name="Foster-Nyarko E."/>
            <person name="Jarju S."/>
            <person name="Secka A."/>
            <person name="Antonio M."/>
            <person name="Oren A."/>
            <person name="Chaudhuri R.R."/>
            <person name="La Ragione R."/>
            <person name="Hildebrand F."/>
            <person name="Pallen M.J."/>
        </authorList>
    </citation>
    <scope>NUCLEOTIDE SEQUENCE</scope>
    <source>
        <strain evidence="3">CHK196-7946</strain>
    </source>
</reference>
<reference evidence="3" key="2">
    <citation type="submission" date="2021-04" db="EMBL/GenBank/DDBJ databases">
        <authorList>
            <person name="Gilroy R."/>
        </authorList>
    </citation>
    <scope>NUCLEOTIDE SEQUENCE</scope>
    <source>
        <strain evidence="3">CHK196-7946</strain>
    </source>
</reference>
<evidence type="ECO:0000259" key="2">
    <source>
        <dbReference type="Pfam" id="PF01569"/>
    </source>
</evidence>
<feature type="transmembrane region" description="Helical" evidence="1">
    <location>
        <begin position="96"/>
        <end position="114"/>
    </location>
</feature>
<dbReference type="InterPro" id="IPR000326">
    <property type="entry name" value="PAP2/HPO"/>
</dbReference>
<sequence>MWKEKATDFRRFRLDRLNTPEFKHLKYLLFWPVYGFFFLLVERLWIRESYTPIHCPLDDQIPFCEYFLIPYLLWFVFLIGIQIYTLLYDTESFTKFMKFIMVSYSLAIIIYMLFPNCQELRPMVFERDNIFIKFLEGFYQFDTNTNVCPSIHVIGSVAVMICGWNCKSLKTPGWRIFFVIAAFLISISTVFLKQHSVLDVFAAIPVCIVAYFAAYWRDRKKKGNINNETENRNTQPEKKG</sequence>
<accession>A0A9D2QA82</accession>